<protein>
    <recommendedName>
        <fullName evidence="8">tRNA aspartic acid methyltransferase 1</fullName>
    </recommendedName>
</protein>
<evidence type="ECO:0000256" key="1">
    <source>
        <dbReference type="ARBA" id="ARBA00022603"/>
    </source>
</evidence>
<feature type="compositionally biased region" description="Low complexity" evidence="5">
    <location>
        <begin position="191"/>
        <end position="206"/>
    </location>
</feature>
<evidence type="ECO:0000256" key="2">
    <source>
        <dbReference type="ARBA" id="ARBA00022679"/>
    </source>
</evidence>
<reference evidence="6" key="2">
    <citation type="submission" date="2025-08" db="UniProtKB">
        <authorList>
            <consortium name="Ensembl"/>
        </authorList>
    </citation>
    <scope>IDENTIFICATION</scope>
</reference>
<dbReference type="GO" id="GO:0005634">
    <property type="term" value="C:nucleus"/>
    <property type="evidence" value="ECO:0007669"/>
    <property type="project" value="TreeGrafter"/>
</dbReference>
<accession>A0AAQ4QUL8</accession>
<name>A0AAQ4QUL8_GASAC</name>
<dbReference type="GO" id="GO:0008168">
    <property type="term" value="F:methyltransferase activity"/>
    <property type="evidence" value="ECO:0007669"/>
    <property type="project" value="UniProtKB-KW"/>
</dbReference>
<dbReference type="Gene3D" id="3.90.120.10">
    <property type="entry name" value="DNA Methylase, subunit A, domain 2"/>
    <property type="match status" value="1"/>
</dbReference>
<reference evidence="6 7" key="1">
    <citation type="journal article" date="2021" name="G3 (Bethesda)">
        <title>Improved contiguity of the threespine stickleback genome using long-read sequencing.</title>
        <authorList>
            <person name="Nath S."/>
            <person name="Shaw D.E."/>
            <person name="White M.A."/>
        </authorList>
    </citation>
    <scope>NUCLEOTIDE SEQUENCE [LARGE SCALE GENOMIC DNA]</scope>
    <source>
        <strain evidence="6 7">Lake Benthic</strain>
    </source>
</reference>
<dbReference type="Pfam" id="PF00145">
    <property type="entry name" value="DNA_methylase"/>
    <property type="match status" value="1"/>
</dbReference>
<feature type="region of interest" description="Disordered" evidence="5">
    <location>
        <begin position="341"/>
        <end position="392"/>
    </location>
</feature>
<comment type="similarity">
    <text evidence="4">Belongs to the class I-like SAM-binding methyltransferase superfamily. C5-methyltransferase family.</text>
</comment>
<dbReference type="PANTHER" id="PTHR46098:SF1">
    <property type="entry name" value="TRNA (CYTOSINE(38)-C(5))-METHYLTRANSFERASE"/>
    <property type="match status" value="1"/>
</dbReference>
<reference evidence="6" key="3">
    <citation type="submission" date="2025-09" db="UniProtKB">
        <authorList>
            <consortium name="Ensembl"/>
        </authorList>
    </citation>
    <scope>IDENTIFICATION</scope>
</reference>
<dbReference type="InterPro" id="IPR029063">
    <property type="entry name" value="SAM-dependent_MTases_sf"/>
</dbReference>
<dbReference type="InterPro" id="IPR050750">
    <property type="entry name" value="C5-MTase"/>
</dbReference>
<keyword evidence="1 4" id="KW-0489">Methyltransferase</keyword>
<dbReference type="PRINTS" id="PR00105">
    <property type="entry name" value="C5METTRFRASE"/>
</dbReference>
<evidence type="ECO:0000256" key="5">
    <source>
        <dbReference type="SAM" id="MobiDB-lite"/>
    </source>
</evidence>
<evidence type="ECO:0000313" key="6">
    <source>
        <dbReference type="Ensembl" id="ENSGACP00000055006.1"/>
    </source>
</evidence>
<evidence type="ECO:0008006" key="8">
    <source>
        <dbReference type="Google" id="ProtNLM"/>
    </source>
</evidence>
<dbReference type="AlphaFoldDB" id="A0AAQ4QUL8"/>
<feature type="region of interest" description="Disordered" evidence="5">
    <location>
        <begin position="175"/>
        <end position="216"/>
    </location>
</feature>
<sequence length="392" mass="43246">MERLRVLELYSGIGGMHYALQESGIPAQVVAAIDVNTTANQIYRHNFPDTTLWNKTIEGITLDEFDKLPVDMIVMSPPCQPFTRVGLQGDIADSRTKSFLHILHLLPRLCRRPRFILLENVKGFEVSSARQRLVETLVECGYTFQETMISPTSVGIPNSRLRYFLTAKLSTANESSQSSKIPEAFPHPAGASPHQHSVVSSPPSAATGRPDEDTQGGHVLYKQETEREAQRKTSQNQDLSVRRIRDFLEPPGDVNMEHYLLPPGTLLRYSLLLDIVQPTCRRSVCFTKGYGRYVEGTGSVLQCCVETEPSRSRSAPSSSTEFWETASTWWWWPGCSGCSSPSTSSPRGPRVRRHLTRNHAGGPAPGQRSASCGFGPGGGDTSLLSGRVGETQ</sequence>
<dbReference type="PROSITE" id="PS51679">
    <property type="entry name" value="SAM_MT_C5"/>
    <property type="match status" value="1"/>
</dbReference>
<dbReference type="PANTHER" id="PTHR46098">
    <property type="entry name" value="TRNA (CYTOSINE(38)-C(5))-METHYLTRANSFERASE"/>
    <property type="match status" value="1"/>
</dbReference>
<dbReference type="InterPro" id="IPR001525">
    <property type="entry name" value="C5_MeTfrase"/>
</dbReference>
<evidence type="ECO:0000256" key="3">
    <source>
        <dbReference type="ARBA" id="ARBA00022691"/>
    </source>
</evidence>
<feature type="active site" evidence="4">
    <location>
        <position position="79"/>
    </location>
</feature>
<keyword evidence="2 4" id="KW-0808">Transferase</keyword>
<dbReference type="Proteomes" id="UP000007635">
    <property type="component" value="Chromosome XXI"/>
</dbReference>
<dbReference type="Ensembl" id="ENSGACT00000072997.1">
    <property type="protein sequence ID" value="ENSGACP00000055006.1"/>
    <property type="gene ID" value="ENSGACG00000014769.2"/>
</dbReference>
<evidence type="ECO:0000256" key="4">
    <source>
        <dbReference type="PROSITE-ProRule" id="PRU01016"/>
    </source>
</evidence>
<dbReference type="SUPFAM" id="SSF53335">
    <property type="entry name" value="S-adenosyl-L-methionine-dependent methyltransferases"/>
    <property type="match status" value="1"/>
</dbReference>
<dbReference type="GO" id="GO:0032259">
    <property type="term" value="P:methylation"/>
    <property type="evidence" value="ECO:0007669"/>
    <property type="project" value="UniProtKB-KW"/>
</dbReference>
<keyword evidence="3 4" id="KW-0949">S-adenosyl-L-methionine</keyword>
<dbReference type="GeneTree" id="ENSGT00390000016416"/>
<organism evidence="6 7">
    <name type="scientific">Gasterosteus aculeatus aculeatus</name>
    <name type="common">three-spined stickleback</name>
    <dbReference type="NCBI Taxonomy" id="481459"/>
    <lineage>
        <taxon>Eukaryota</taxon>
        <taxon>Metazoa</taxon>
        <taxon>Chordata</taxon>
        <taxon>Craniata</taxon>
        <taxon>Vertebrata</taxon>
        <taxon>Euteleostomi</taxon>
        <taxon>Actinopterygii</taxon>
        <taxon>Neopterygii</taxon>
        <taxon>Teleostei</taxon>
        <taxon>Neoteleostei</taxon>
        <taxon>Acanthomorphata</taxon>
        <taxon>Eupercaria</taxon>
        <taxon>Perciformes</taxon>
        <taxon>Cottioidei</taxon>
        <taxon>Gasterosteales</taxon>
        <taxon>Gasterosteidae</taxon>
        <taxon>Gasterosteus</taxon>
    </lineage>
</organism>
<dbReference type="Gene3D" id="3.40.50.150">
    <property type="entry name" value="Vaccinia Virus protein VP39"/>
    <property type="match status" value="1"/>
</dbReference>
<evidence type="ECO:0000313" key="7">
    <source>
        <dbReference type="Proteomes" id="UP000007635"/>
    </source>
</evidence>
<proteinExistence type="inferred from homology"/>
<keyword evidence="7" id="KW-1185">Reference proteome</keyword>